<reference evidence="2 3" key="1">
    <citation type="submission" date="2013-11" db="EMBL/GenBank/DDBJ databases">
        <title>Genome sequencing of Stegodyphus mimosarum.</title>
        <authorList>
            <person name="Bechsgaard J."/>
        </authorList>
    </citation>
    <scope>NUCLEOTIDE SEQUENCE [LARGE SCALE GENOMIC DNA]</scope>
</reference>
<proteinExistence type="predicted"/>
<feature type="non-terminal residue" evidence="2">
    <location>
        <position position="61"/>
    </location>
</feature>
<organism evidence="2 3">
    <name type="scientific">Stegodyphus mimosarum</name>
    <name type="common">African social velvet spider</name>
    <dbReference type="NCBI Taxonomy" id="407821"/>
    <lineage>
        <taxon>Eukaryota</taxon>
        <taxon>Metazoa</taxon>
        <taxon>Ecdysozoa</taxon>
        <taxon>Arthropoda</taxon>
        <taxon>Chelicerata</taxon>
        <taxon>Arachnida</taxon>
        <taxon>Araneae</taxon>
        <taxon>Araneomorphae</taxon>
        <taxon>Entelegynae</taxon>
        <taxon>Eresoidea</taxon>
        <taxon>Eresidae</taxon>
        <taxon>Stegodyphus</taxon>
    </lineage>
</organism>
<name>A0A087TSF7_STEMI</name>
<gene>
    <name evidence="2" type="ORF">X975_18062</name>
</gene>
<protein>
    <submittedName>
        <fullName evidence="2">Uncharacterized protein</fullName>
    </submittedName>
</protein>
<feature type="region of interest" description="Disordered" evidence="1">
    <location>
        <begin position="1"/>
        <end position="61"/>
    </location>
</feature>
<dbReference type="Proteomes" id="UP000054359">
    <property type="component" value="Unassembled WGS sequence"/>
</dbReference>
<evidence type="ECO:0000313" key="2">
    <source>
        <dbReference type="EMBL" id="KFM68046.1"/>
    </source>
</evidence>
<evidence type="ECO:0000313" key="3">
    <source>
        <dbReference type="Proteomes" id="UP000054359"/>
    </source>
</evidence>
<sequence>MPDLDNSDEAQRSKREKSKCGQYQSLLLPQLPAQTNCLSSPESKNNSLSRSSNMFDHLPNI</sequence>
<evidence type="ECO:0000256" key="1">
    <source>
        <dbReference type="SAM" id="MobiDB-lite"/>
    </source>
</evidence>
<dbReference type="AlphaFoldDB" id="A0A087TSF7"/>
<accession>A0A087TSF7</accession>
<keyword evidence="3" id="KW-1185">Reference proteome</keyword>
<dbReference type="EMBL" id="KK116535">
    <property type="protein sequence ID" value="KFM68046.1"/>
    <property type="molecule type" value="Genomic_DNA"/>
</dbReference>
<feature type="compositionally biased region" description="Polar residues" evidence="1">
    <location>
        <begin position="21"/>
        <end position="54"/>
    </location>
</feature>